<keyword evidence="1" id="KW-1133">Transmembrane helix</keyword>
<protein>
    <submittedName>
        <fullName evidence="2">Uncharacterized protein</fullName>
    </submittedName>
</protein>
<reference evidence="2" key="1">
    <citation type="submission" date="2021-01" db="EMBL/GenBank/DDBJ databases">
        <authorList>
            <consortium name="Genoscope - CEA"/>
            <person name="William W."/>
        </authorList>
    </citation>
    <scope>NUCLEOTIDE SEQUENCE</scope>
</reference>
<keyword evidence="1" id="KW-0812">Transmembrane</keyword>
<sequence length="53" mass="6575">MISFLNVQGFRQMKSKLQQKFWVEYLMSIFQTIDFLIFYEKLILSNFNWSEQD</sequence>
<comment type="caution">
    <text evidence="2">The sequence shown here is derived from an EMBL/GenBank/DDBJ whole genome shotgun (WGS) entry which is preliminary data.</text>
</comment>
<gene>
    <name evidence="2" type="ORF">PSON_ATCC_30995.1.T1890005</name>
</gene>
<dbReference type="Proteomes" id="UP000692954">
    <property type="component" value="Unassembled WGS sequence"/>
</dbReference>
<evidence type="ECO:0000256" key="1">
    <source>
        <dbReference type="SAM" id="Phobius"/>
    </source>
</evidence>
<dbReference type="AlphaFoldDB" id="A0A8S1RN94"/>
<keyword evidence="3" id="KW-1185">Reference proteome</keyword>
<evidence type="ECO:0000313" key="2">
    <source>
        <dbReference type="EMBL" id="CAD8128429.1"/>
    </source>
</evidence>
<name>A0A8S1RN94_9CILI</name>
<organism evidence="2 3">
    <name type="scientific">Paramecium sonneborni</name>
    <dbReference type="NCBI Taxonomy" id="65129"/>
    <lineage>
        <taxon>Eukaryota</taxon>
        <taxon>Sar</taxon>
        <taxon>Alveolata</taxon>
        <taxon>Ciliophora</taxon>
        <taxon>Intramacronucleata</taxon>
        <taxon>Oligohymenophorea</taxon>
        <taxon>Peniculida</taxon>
        <taxon>Parameciidae</taxon>
        <taxon>Paramecium</taxon>
    </lineage>
</organism>
<dbReference type="EMBL" id="CAJJDN010000189">
    <property type="protein sequence ID" value="CAD8128429.1"/>
    <property type="molecule type" value="Genomic_DNA"/>
</dbReference>
<feature type="transmembrane region" description="Helical" evidence="1">
    <location>
        <begin position="21"/>
        <end position="39"/>
    </location>
</feature>
<proteinExistence type="predicted"/>
<accession>A0A8S1RN94</accession>
<evidence type="ECO:0000313" key="3">
    <source>
        <dbReference type="Proteomes" id="UP000692954"/>
    </source>
</evidence>
<keyword evidence="1" id="KW-0472">Membrane</keyword>